<dbReference type="InterPro" id="IPR046336">
    <property type="entry name" value="Lon_prtase_N_sf"/>
</dbReference>
<evidence type="ECO:0000256" key="2">
    <source>
        <dbReference type="ARBA" id="ARBA00022490"/>
    </source>
</evidence>
<dbReference type="InterPro" id="IPR054594">
    <property type="entry name" value="Lon_lid"/>
</dbReference>
<keyword evidence="2 15" id="KW-0963">Cytoplasm</keyword>
<dbReference type="InterPro" id="IPR015947">
    <property type="entry name" value="PUA-like_sf"/>
</dbReference>
<dbReference type="EMBL" id="AP024412">
    <property type="protein sequence ID" value="BCR36063.1"/>
    <property type="molecule type" value="Genomic_DNA"/>
</dbReference>
<feature type="binding site" evidence="15 17">
    <location>
        <begin position="353"/>
        <end position="360"/>
    </location>
    <ligand>
        <name>ATP</name>
        <dbReference type="ChEBI" id="CHEBI:30616"/>
    </ligand>
</feature>
<evidence type="ECO:0000256" key="1">
    <source>
        <dbReference type="ARBA" id="ARBA00004496"/>
    </source>
</evidence>
<dbReference type="GO" id="GO:0043565">
    <property type="term" value="F:sequence-specific DNA binding"/>
    <property type="evidence" value="ECO:0007669"/>
    <property type="project" value="UniProtKB-UniRule"/>
</dbReference>
<keyword evidence="6 15" id="KW-0720">Serine protease</keyword>
<dbReference type="GO" id="GO:0005524">
    <property type="term" value="F:ATP binding"/>
    <property type="evidence" value="ECO:0007669"/>
    <property type="project" value="UniProtKB-UniRule"/>
</dbReference>
<dbReference type="Gene3D" id="3.40.50.300">
    <property type="entry name" value="P-loop containing nucleotide triphosphate hydrolases"/>
    <property type="match status" value="1"/>
</dbReference>
<evidence type="ECO:0000256" key="7">
    <source>
        <dbReference type="ARBA" id="ARBA00022840"/>
    </source>
</evidence>
<dbReference type="InterPro" id="IPR008268">
    <property type="entry name" value="Peptidase_S16_AS"/>
</dbReference>
<name>A0A7U9XVY4_9MOLU</name>
<proteinExistence type="evidence at transcript level"/>
<evidence type="ECO:0000256" key="9">
    <source>
        <dbReference type="ARBA" id="ARBA00026070"/>
    </source>
</evidence>
<dbReference type="PRINTS" id="PR00830">
    <property type="entry name" value="ENDOLAPTASE"/>
</dbReference>
<dbReference type="CDD" id="cd19500">
    <property type="entry name" value="RecA-like_Lon"/>
    <property type="match status" value="1"/>
</dbReference>
<dbReference type="Pfam" id="PF05362">
    <property type="entry name" value="Lon_C"/>
    <property type="match status" value="1"/>
</dbReference>
<comment type="induction">
    <text evidence="15">By heat shock.</text>
</comment>
<protein>
    <recommendedName>
        <fullName evidence="13 15">Lon protease</fullName>
        <ecNumber evidence="12 15">3.4.21.53</ecNumber>
    </recommendedName>
    <alternativeName>
        <fullName evidence="14 15">ATP-dependent protease La</fullName>
    </alternativeName>
</protein>
<dbReference type="GO" id="GO:0004176">
    <property type="term" value="F:ATP-dependent peptidase activity"/>
    <property type="evidence" value="ECO:0007669"/>
    <property type="project" value="UniProtKB-UniRule"/>
</dbReference>
<evidence type="ECO:0000259" key="21">
    <source>
        <dbReference type="PROSITE" id="PS51786"/>
    </source>
</evidence>
<comment type="similarity">
    <text evidence="15 18 19">Belongs to the peptidase S16 family.</text>
</comment>
<keyword evidence="20" id="KW-0175">Coiled coil</keyword>
<dbReference type="InterPro" id="IPR004815">
    <property type="entry name" value="Lon_bac/euk-typ"/>
</dbReference>
<keyword evidence="8 15" id="KW-0346">Stress response</keyword>
<dbReference type="Pfam" id="PF02190">
    <property type="entry name" value="LON_substr_bdg"/>
    <property type="match status" value="1"/>
</dbReference>
<accession>A0A7U9XVY4</accession>
<dbReference type="RefSeq" id="WP_176239526.1">
    <property type="nucleotide sequence ID" value="NZ_AP024412.1"/>
</dbReference>
<evidence type="ECO:0000256" key="5">
    <source>
        <dbReference type="ARBA" id="ARBA00022801"/>
    </source>
</evidence>
<dbReference type="InterPro" id="IPR003593">
    <property type="entry name" value="AAA+_ATPase"/>
</dbReference>
<dbReference type="InterPro" id="IPR008269">
    <property type="entry name" value="Lon_proteolytic"/>
</dbReference>
<keyword evidence="24" id="KW-1185">Reference proteome</keyword>
<dbReference type="SMART" id="SM00464">
    <property type="entry name" value="LON"/>
    <property type="match status" value="1"/>
</dbReference>
<dbReference type="InterPro" id="IPR003959">
    <property type="entry name" value="ATPase_AAA_core"/>
</dbReference>
<evidence type="ECO:0000256" key="10">
    <source>
        <dbReference type="ARBA" id="ARBA00050665"/>
    </source>
</evidence>
<evidence type="ECO:0000256" key="4">
    <source>
        <dbReference type="ARBA" id="ARBA00022741"/>
    </source>
</evidence>
<evidence type="ECO:0000256" key="8">
    <source>
        <dbReference type="ARBA" id="ARBA00023016"/>
    </source>
</evidence>
<gene>
    <name evidence="23" type="primary">lon1</name>
    <name evidence="15" type="synonym">lon</name>
    <name evidence="23" type="ORF">MPAN_009560</name>
</gene>
<dbReference type="SUPFAM" id="SSF54211">
    <property type="entry name" value="Ribosomal protein S5 domain 2-like"/>
    <property type="match status" value="1"/>
</dbReference>
<dbReference type="Pfam" id="PF22667">
    <property type="entry name" value="Lon_lid"/>
    <property type="match status" value="1"/>
</dbReference>
<feature type="active site" evidence="15 16">
    <location>
        <position position="719"/>
    </location>
</feature>
<dbReference type="PROSITE" id="PS01046">
    <property type="entry name" value="LON_SER"/>
    <property type="match status" value="1"/>
</dbReference>
<dbReference type="InterPro" id="IPR020568">
    <property type="entry name" value="Ribosomal_Su5_D2-typ_SF"/>
</dbReference>
<organism evidence="23 24">
    <name type="scientific">Mariniplasma anaerobium</name>
    <dbReference type="NCBI Taxonomy" id="2735436"/>
    <lineage>
        <taxon>Bacteria</taxon>
        <taxon>Bacillati</taxon>
        <taxon>Mycoplasmatota</taxon>
        <taxon>Mollicutes</taxon>
        <taxon>Acholeplasmatales</taxon>
        <taxon>Acholeplasmataceae</taxon>
        <taxon>Mariniplasma</taxon>
    </lineage>
</organism>
<dbReference type="FunFam" id="3.40.50.300:FF:000021">
    <property type="entry name" value="Lon protease homolog"/>
    <property type="match status" value="1"/>
</dbReference>
<dbReference type="Proteomes" id="UP000620133">
    <property type="component" value="Chromosome"/>
</dbReference>
<evidence type="ECO:0000256" key="20">
    <source>
        <dbReference type="SAM" id="Coils"/>
    </source>
</evidence>
<sequence>MELAKSLPAIIVRGTVPVPNNDFRIEVGRKISLKAVEEAEKNFGSYVIILVQKNPLIEEPTTKDIESFGVLAKIQMKIKLPNEAYKVKLSILSRIEVKDYFITEPYYVVEYEEKDTIMSDQDKEVTLVKMVVEEVAKYGQTILLPNNQVLEKIQNGITSEKVCDMVSFYLKISEQEKYRYLEELDLNKRLRMLLEDINKQKMIVELEQKINEEIKKSIDENQKEYYLREKMRAIQNELGDKAKKEEEIDELRTKILKAKMPKNIEVKALAELSRYQSTPSAMAESSIIKSYLDLLVDLPWHKSSKDNYDLKKVQQKLDENHYALEKVKDRIIEYLAVKIMTKRNPQTILCLAGPPGVGKTSLAISIAEALNRKFVKQSLGGVRDESEIRGHRRTYIGAMPGRIIKGMKDAKTMNPVFLLDEIDKMSSDFKGDPASAMLEVLDPEQNANFSDHYLEEPYDLSQVLFITTANYLENVPAPLRDRMEIVELSSYTEHEKFQIARRHLIKKQLKAHGLKDKDFEITDDAIYHIIQHYTREAGVRELNRYIGALIRKGIKDILLKKISTIYIDDEALEAYVGKPKYTHNLADAKEQIGVATGLAYTAFGGDTLPVEVTYYKGKGHLVLTGKLGDVMKESAQTALSFVKSNAKNLNLDPSLFEENDFHIHVPEGAVPKDGPSAGITIATAIVSAATQKYVRKEVGMTGEITLRGHVLPIGGLREKSIAAHRSGLKTILIPKQNEKDIDDIPEEVRSALEIITVENVNEVFKIALK</sequence>
<feature type="domain" description="Lon N-terminal" evidence="22">
    <location>
        <begin position="7"/>
        <end position="201"/>
    </location>
</feature>
<dbReference type="GO" id="GO:0034605">
    <property type="term" value="P:cellular response to heat"/>
    <property type="evidence" value="ECO:0007669"/>
    <property type="project" value="UniProtKB-UniRule"/>
</dbReference>
<dbReference type="HAMAP" id="MF_01973">
    <property type="entry name" value="lon_bact"/>
    <property type="match status" value="1"/>
</dbReference>
<dbReference type="KEGG" id="manr:MPAN_009560"/>
<dbReference type="SUPFAM" id="SSF88697">
    <property type="entry name" value="PUA domain-like"/>
    <property type="match status" value="1"/>
</dbReference>
<dbReference type="Gene3D" id="1.20.5.5270">
    <property type="match status" value="1"/>
</dbReference>
<dbReference type="SUPFAM" id="SSF52540">
    <property type="entry name" value="P-loop containing nucleoside triphosphate hydrolases"/>
    <property type="match status" value="1"/>
</dbReference>
<dbReference type="InterPro" id="IPR027065">
    <property type="entry name" value="Lon_Prtase"/>
</dbReference>
<evidence type="ECO:0000256" key="6">
    <source>
        <dbReference type="ARBA" id="ARBA00022825"/>
    </source>
</evidence>
<dbReference type="Pfam" id="PF00004">
    <property type="entry name" value="AAA"/>
    <property type="match status" value="1"/>
</dbReference>
<dbReference type="SMART" id="SM00382">
    <property type="entry name" value="AAA"/>
    <property type="match status" value="1"/>
</dbReference>
<comment type="subcellular location">
    <subcellularLocation>
        <location evidence="1 15">Cytoplasm</location>
    </subcellularLocation>
</comment>
<dbReference type="Gene3D" id="1.10.8.60">
    <property type="match status" value="1"/>
</dbReference>
<feature type="active site" evidence="15 16">
    <location>
        <position position="676"/>
    </location>
</feature>
<comment type="catalytic activity">
    <reaction evidence="10 15 18">
        <text>Hydrolysis of proteins in presence of ATP.</text>
        <dbReference type="EC" id="3.4.21.53"/>
    </reaction>
</comment>
<evidence type="ECO:0000259" key="22">
    <source>
        <dbReference type="PROSITE" id="PS51787"/>
    </source>
</evidence>
<dbReference type="InterPro" id="IPR014721">
    <property type="entry name" value="Ribsml_uS5_D2-typ_fold_subgr"/>
</dbReference>
<comment type="subunit">
    <text evidence="9 15">Homohexamer. Organized in a ring with a central cavity.</text>
</comment>
<evidence type="ECO:0000313" key="23">
    <source>
        <dbReference type="EMBL" id="BCR36063.1"/>
    </source>
</evidence>
<dbReference type="Gene3D" id="2.30.130.40">
    <property type="entry name" value="LON domain-like"/>
    <property type="match status" value="1"/>
</dbReference>
<dbReference type="GO" id="GO:0016887">
    <property type="term" value="F:ATP hydrolysis activity"/>
    <property type="evidence" value="ECO:0007669"/>
    <property type="project" value="UniProtKB-UniRule"/>
</dbReference>
<dbReference type="PIRSF" id="PIRSF001174">
    <property type="entry name" value="Lon_proteas"/>
    <property type="match status" value="1"/>
</dbReference>
<dbReference type="InterPro" id="IPR003111">
    <property type="entry name" value="Lon_prtase_N"/>
</dbReference>
<comment type="function">
    <text evidence="11 15">ATP-dependent serine protease that mediates the selective degradation of mutant and abnormal proteins as well as certain short-lived regulatory proteins. Required for cellular homeostasis and for survival from DNA damage and developmental changes induced by stress. Degrades polypeptides processively to yield small peptide fragments that are 5 to 10 amino acids long. Binds to DNA in a double-stranded, site-specific manner.</text>
</comment>
<dbReference type="PROSITE" id="PS51786">
    <property type="entry name" value="LON_PROTEOLYTIC"/>
    <property type="match status" value="1"/>
</dbReference>
<evidence type="ECO:0000256" key="11">
    <source>
        <dbReference type="ARBA" id="ARBA00053875"/>
    </source>
</evidence>
<dbReference type="PROSITE" id="PS51787">
    <property type="entry name" value="LON_N"/>
    <property type="match status" value="1"/>
</dbReference>
<evidence type="ECO:0000256" key="16">
    <source>
        <dbReference type="PIRSR" id="PIRSR001174-1"/>
    </source>
</evidence>
<evidence type="ECO:0000313" key="24">
    <source>
        <dbReference type="Proteomes" id="UP000620133"/>
    </source>
</evidence>
<keyword evidence="7 15" id="KW-0067">ATP-binding</keyword>
<feature type="domain" description="Lon proteolytic" evidence="21">
    <location>
        <begin position="589"/>
        <end position="769"/>
    </location>
</feature>
<dbReference type="GO" id="GO:0004252">
    <property type="term" value="F:serine-type endopeptidase activity"/>
    <property type="evidence" value="ECO:0007669"/>
    <property type="project" value="UniProtKB-UniRule"/>
</dbReference>
<dbReference type="PANTHER" id="PTHR10046">
    <property type="entry name" value="ATP DEPENDENT LON PROTEASE FAMILY MEMBER"/>
    <property type="match status" value="1"/>
</dbReference>
<dbReference type="AlphaFoldDB" id="A0A7U9XVY4"/>
<evidence type="ECO:0000256" key="12">
    <source>
        <dbReference type="ARBA" id="ARBA00066743"/>
    </source>
</evidence>
<dbReference type="EC" id="3.4.21.53" evidence="12 15"/>
<dbReference type="Gene3D" id="1.20.58.1480">
    <property type="match status" value="1"/>
</dbReference>
<evidence type="ECO:0000256" key="13">
    <source>
        <dbReference type="ARBA" id="ARBA00071934"/>
    </source>
</evidence>
<dbReference type="Gene3D" id="3.30.230.10">
    <property type="match status" value="1"/>
</dbReference>
<dbReference type="NCBIfam" id="TIGR00763">
    <property type="entry name" value="lon"/>
    <property type="match status" value="1"/>
</dbReference>
<reference evidence="23" key="1">
    <citation type="submission" date="2021-01" db="EMBL/GenBank/DDBJ databases">
        <title>Draft genome sequence of Acholeplasmataceae bacterium strain Mahy22.</title>
        <authorList>
            <person name="Watanabe M."/>
            <person name="Kojima H."/>
            <person name="Fukui M."/>
        </authorList>
    </citation>
    <scope>NUCLEOTIDE SEQUENCE</scope>
    <source>
        <strain evidence="23">Mahy22</strain>
    </source>
</reference>
<evidence type="ECO:0000256" key="18">
    <source>
        <dbReference type="PROSITE-ProRule" id="PRU01122"/>
    </source>
</evidence>
<evidence type="ECO:0000256" key="3">
    <source>
        <dbReference type="ARBA" id="ARBA00022670"/>
    </source>
</evidence>
<evidence type="ECO:0000256" key="15">
    <source>
        <dbReference type="HAMAP-Rule" id="MF_01973"/>
    </source>
</evidence>
<dbReference type="InterPro" id="IPR027543">
    <property type="entry name" value="Lon_bac"/>
</dbReference>
<feature type="coiled-coil region" evidence="20">
    <location>
        <begin position="203"/>
        <end position="254"/>
    </location>
</feature>
<dbReference type="GO" id="GO:0006515">
    <property type="term" value="P:protein quality control for misfolded or incompletely synthesized proteins"/>
    <property type="evidence" value="ECO:0007669"/>
    <property type="project" value="UniProtKB-UniRule"/>
</dbReference>
<keyword evidence="5 15" id="KW-0378">Hydrolase</keyword>
<dbReference type="InterPro" id="IPR027417">
    <property type="entry name" value="P-loop_NTPase"/>
</dbReference>
<dbReference type="GO" id="GO:0005737">
    <property type="term" value="C:cytoplasm"/>
    <property type="evidence" value="ECO:0007669"/>
    <property type="project" value="UniProtKB-SubCell"/>
</dbReference>
<evidence type="ECO:0000256" key="14">
    <source>
        <dbReference type="ARBA" id="ARBA00082722"/>
    </source>
</evidence>
<keyword evidence="3 15" id="KW-0645">Protease</keyword>
<evidence type="ECO:0000256" key="19">
    <source>
        <dbReference type="RuleBase" id="RU000591"/>
    </source>
</evidence>
<keyword evidence="4 15" id="KW-0547">Nucleotide-binding</keyword>
<evidence type="ECO:0000256" key="17">
    <source>
        <dbReference type="PIRSR" id="PIRSR001174-2"/>
    </source>
</evidence>